<dbReference type="Proteomes" id="UP000193240">
    <property type="component" value="Unassembled WGS sequence"/>
</dbReference>
<evidence type="ECO:0000313" key="3">
    <source>
        <dbReference type="EMBL" id="OSS51785.1"/>
    </source>
</evidence>
<protein>
    <submittedName>
        <fullName evidence="3">Uncharacterized protein</fullName>
    </submittedName>
</protein>
<feature type="coiled-coil region" evidence="1">
    <location>
        <begin position="249"/>
        <end position="301"/>
    </location>
</feature>
<dbReference type="InParanoid" id="A0A1Y2M6N9"/>
<gene>
    <name evidence="3" type="ORF">B5807_03350</name>
</gene>
<organism evidence="3 4">
    <name type="scientific">Epicoccum nigrum</name>
    <name type="common">Soil fungus</name>
    <name type="synonym">Epicoccum purpurascens</name>
    <dbReference type="NCBI Taxonomy" id="105696"/>
    <lineage>
        <taxon>Eukaryota</taxon>
        <taxon>Fungi</taxon>
        <taxon>Dikarya</taxon>
        <taxon>Ascomycota</taxon>
        <taxon>Pezizomycotina</taxon>
        <taxon>Dothideomycetes</taxon>
        <taxon>Pleosporomycetidae</taxon>
        <taxon>Pleosporales</taxon>
        <taxon>Pleosporineae</taxon>
        <taxon>Didymellaceae</taxon>
        <taxon>Epicoccum</taxon>
    </lineage>
</organism>
<dbReference type="STRING" id="105696.A0A1Y2M6N9"/>
<dbReference type="AlphaFoldDB" id="A0A1Y2M6N9"/>
<keyword evidence="1" id="KW-0175">Coiled coil</keyword>
<sequence length="512" mass="57187">MTPSGYGLGQSKHAPGSPARKKPDPPVEPLQAHGIPEEAAPAVHIPAFSTTIATKQQIAALDAAEDVKPPAAELAVEQAAKLEKDVEDHTAGFSKSVASAVEVTRELLRQLRDSTSSTEVVDSLWQELEQLFEPANAAKTALPQFMEKQRDNISLYHSSMMNQTICETQVELDLQHKKLRTQHNLLLEQQEAFQNYRSRTDPSLKELKNIQECVSRLTLEKGNFKTEVDKYKAMLEQEIASKAEDRKTTDALQKELETLITSKKQLEIENETLRKTATDTLGQLKNTEQKLNKDLLKLQIEHRLLIVKYNNQTSEHAGTAARMSEQVKMIEDLTTSVDTLQRQNADLQRRVEKADKLAQANADLSKAKEELQKQLVDLKAVFSTTKDDAESARAEVQVLKENTSKVTTTGTSDKALVQKVKELEEKKKDLEVAIGDWSDLASRSYKKFKDMEPVYNDAEKHRADASQKAAKIIELERQLAAAKDEKSNGVGNAAGADVAYWKNKYETLLSSI</sequence>
<evidence type="ECO:0000313" key="4">
    <source>
        <dbReference type="Proteomes" id="UP000193240"/>
    </source>
</evidence>
<accession>A0A1Y2M6N9</accession>
<dbReference type="EMBL" id="KZ107840">
    <property type="protein sequence ID" value="OSS51785.1"/>
    <property type="molecule type" value="Genomic_DNA"/>
</dbReference>
<evidence type="ECO:0000256" key="2">
    <source>
        <dbReference type="SAM" id="MobiDB-lite"/>
    </source>
</evidence>
<dbReference type="OMA" id="NQTICET"/>
<feature type="region of interest" description="Disordered" evidence="2">
    <location>
        <begin position="1"/>
        <end position="39"/>
    </location>
</feature>
<reference evidence="3 4" key="1">
    <citation type="journal article" date="2017" name="Genome Announc.">
        <title>Genome sequence of the saprophytic ascomycete Epicoccum nigrum ICMP 19927 strain isolated from New Zealand.</title>
        <authorList>
            <person name="Fokin M."/>
            <person name="Fleetwood D."/>
            <person name="Weir B.S."/>
            <person name="Villas-Boas S.G."/>
        </authorList>
    </citation>
    <scope>NUCLEOTIDE SEQUENCE [LARGE SCALE GENOMIC DNA]</scope>
    <source>
        <strain evidence="3 4">ICMP 19927</strain>
    </source>
</reference>
<feature type="coiled-coil region" evidence="1">
    <location>
        <begin position="330"/>
        <end position="485"/>
    </location>
</feature>
<keyword evidence="4" id="KW-1185">Reference proteome</keyword>
<proteinExistence type="predicted"/>
<name>A0A1Y2M6N9_EPING</name>
<evidence type="ECO:0000256" key="1">
    <source>
        <dbReference type="SAM" id="Coils"/>
    </source>
</evidence>